<evidence type="ECO:0000313" key="2">
    <source>
        <dbReference type="EMBL" id="GGJ52582.1"/>
    </source>
</evidence>
<evidence type="ECO:0000259" key="1">
    <source>
        <dbReference type="Pfam" id="PF12706"/>
    </source>
</evidence>
<dbReference type="EMBL" id="BMOD01000025">
    <property type="protein sequence ID" value="GGJ52582.1"/>
    <property type="molecule type" value="Genomic_DNA"/>
</dbReference>
<proteinExistence type="predicted"/>
<dbReference type="SUPFAM" id="SSF56281">
    <property type="entry name" value="Metallo-hydrolase/oxidoreductase"/>
    <property type="match status" value="1"/>
</dbReference>
<protein>
    <recommendedName>
        <fullName evidence="1">Metallo-beta-lactamase domain-containing protein</fullName>
    </recommendedName>
</protein>
<dbReference type="RefSeq" id="WP_189006825.1">
    <property type="nucleotide sequence ID" value="NZ_BMOD01000025.1"/>
</dbReference>
<dbReference type="InterPro" id="IPR036866">
    <property type="entry name" value="RibonucZ/Hydroxyglut_hydro"/>
</dbReference>
<feature type="domain" description="Metallo-beta-lactamase" evidence="1">
    <location>
        <begin position="46"/>
        <end position="245"/>
    </location>
</feature>
<dbReference type="Proteomes" id="UP000632222">
    <property type="component" value="Unassembled WGS sequence"/>
</dbReference>
<name>A0ABQ2DBP8_9DEIO</name>
<accession>A0ABQ2DBP8</accession>
<dbReference type="Gene3D" id="3.60.15.10">
    <property type="entry name" value="Ribonuclease Z/Hydroxyacylglutathione hydrolase-like"/>
    <property type="match status" value="1"/>
</dbReference>
<sequence>MELTFLGTAADSAYPLPFCACTICQQARGTGGKNIRRRSSVMVNRDLLIDLGPDSIQALLTFGFDPGQIRFLLQTHPHHDHFDPNHLITRIPDYGCIWASPLTLVASSGTLGRMSMMLQATGFEGDLVRAETQHLLNTEVHPLQAGESTTIGDHHITAFQANHDAAAESLLYAIQSGGRALLYATDTDTLLEPTQNQLSVSGLRFSLVVLDHTYGPGCDGGGHLNAERFRATMAWLREAGLLEDNAKIYATHLSHQGNPEHQELARYAHQHGYLIPWDGLTVRV</sequence>
<keyword evidence="3" id="KW-1185">Reference proteome</keyword>
<dbReference type="PANTHER" id="PTHR42663:SF6">
    <property type="entry name" value="HYDROLASE C777.06C-RELATED"/>
    <property type="match status" value="1"/>
</dbReference>
<comment type="caution">
    <text evidence="2">The sequence shown here is derived from an EMBL/GenBank/DDBJ whole genome shotgun (WGS) entry which is preliminary data.</text>
</comment>
<dbReference type="PANTHER" id="PTHR42663">
    <property type="entry name" value="HYDROLASE C777.06C-RELATED-RELATED"/>
    <property type="match status" value="1"/>
</dbReference>
<dbReference type="Pfam" id="PF12706">
    <property type="entry name" value="Lactamase_B_2"/>
    <property type="match status" value="1"/>
</dbReference>
<evidence type="ECO:0000313" key="3">
    <source>
        <dbReference type="Proteomes" id="UP000632222"/>
    </source>
</evidence>
<gene>
    <name evidence="2" type="ORF">GCM10008938_43220</name>
</gene>
<reference evidence="3" key="1">
    <citation type="journal article" date="2019" name="Int. J. Syst. Evol. Microbiol.">
        <title>The Global Catalogue of Microorganisms (GCM) 10K type strain sequencing project: providing services to taxonomists for standard genome sequencing and annotation.</title>
        <authorList>
            <consortium name="The Broad Institute Genomics Platform"/>
            <consortium name="The Broad Institute Genome Sequencing Center for Infectious Disease"/>
            <person name="Wu L."/>
            <person name="Ma J."/>
        </authorList>
    </citation>
    <scope>NUCLEOTIDE SEQUENCE [LARGE SCALE GENOMIC DNA]</scope>
    <source>
        <strain evidence="3">JCM 14370</strain>
    </source>
</reference>
<dbReference type="InterPro" id="IPR001279">
    <property type="entry name" value="Metallo-B-lactamas"/>
</dbReference>
<organism evidence="2 3">
    <name type="scientific">Deinococcus roseus</name>
    <dbReference type="NCBI Taxonomy" id="392414"/>
    <lineage>
        <taxon>Bacteria</taxon>
        <taxon>Thermotogati</taxon>
        <taxon>Deinococcota</taxon>
        <taxon>Deinococci</taxon>
        <taxon>Deinococcales</taxon>
        <taxon>Deinococcaceae</taxon>
        <taxon>Deinococcus</taxon>
    </lineage>
</organism>